<keyword evidence="3" id="KW-1185">Reference proteome</keyword>
<gene>
    <name evidence="2" type="ORF">FYC77_11530</name>
</gene>
<dbReference type="Proteomes" id="UP000324104">
    <property type="component" value="Unassembled WGS sequence"/>
</dbReference>
<comment type="caution">
    <text evidence="2">The sequence shown here is derived from an EMBL/GenBank/DDBJ whole genome shotgun (WGS) entry which is preliminary data.</text>
</comment>
<dbReference type="RefSeq" id="WP_149081654.1">
    <property type="nucleotide sequence ID" value="NZ_VTAW01000013.1"/>
</dbReference>
<accession>A0A5D5AQ00</accession>
<sequence length="122" mass="13010">MASPGNPLALESLSTRHWIAIGLAVVTAVVHLVLGVGFLPHWMGGAFLFATAGFLLGITLVLVDYRRRLVYLLGVAFTGGQGILWYALNRPDGLGAISAAEGVDKLAQLLLIAALIVLYRRE</sequence>
<dbReference type="InterPro" id="IPR055898">
    <property type="entry name" value="DUF7475"/>
</dbReference>
<evidence type="ECO:0000313" key="3">
    <source>
        <dbReference type="Proteomes" id="UP000324104"/>
    </source>
</evidence>
<reference evidence="2 3" key="1">
    <citation type="submission" date="2019-08" db="EMBL/GenBank/DDBJ databases">
        <title>Archaea genome.</title>
        <authorList>
            <person name="Kajale S."/>
            <person name="Shouche Y."/>
            <person name="Deshpande N."/>
            <person name="Sharma A."/>
        </authorList>
    </citation>
    <scope>NUCLEOTIDE SEQUENCE [LARGE SCALE GENOMIC DNA]</scope>
    <source>
        <strain evidence="2 3">ESP3B_9</strain>
    </source>
</reference>
<proteinExistence type="predicted"/>
<feature type="transmembrane region" description="Helical" evidence="1">
    <location>
        <begin position="94"/>
        <end position="119"/>
    </location>
</feature>
<dbReference type="Pfam" id="PF24287">
    <property type="entry name" value="DUF7475"/>
    <property type="match status" value="1"/>
</dbReference>
<evidence type="ECO:0000313" key="2">
    <source>
        <dbReference type="EMBL" id="TYT61862.1"/>
    </source>
</evidence>
<protein>
    <submittedName>
        <fullName evidence="2">Uncharacterized protein</fullName>
    </submittedName>
</protein>
<organism evidence="2 3">
    <name type="scientific">Natrialba swarupiae</name>
    <dbReference type="NCBI Taxonomy" id="2448032"/>
    <lineage>
        <taxon>Archaea</taxon>
        <taxon>Methanobacteriati</taxon>
        <taxon>Methanobacteriota</taxon>
        <taxon>Stenosarchaea group</taxon>
        <taxon>Halobacteria</taxon>
        <taxon>Halobacteriales</taxon>
        <taxon>Natrialbaceae</taxon>
        <taxon>Natrialba</taxon>
    </lineage>
</organism>
<keyword evidence="1" id="KW-0812">Transmembrane</keyword>
<evidence type="ECO:0000256" key="1">
    <source>
        <dbReference type="SAM" id="Phobius"/>
    </source>
</evidence>
<name>A0A5D5AQ00_9EURY</name>
<keyword evidence="1" id="KW-1133">Transmembrane helix</keyword>
<feature type="transmembrane region" description="Helical" evidence="1">
    <location>
        <begin position="18"/>
        <end position="39"/>
    </location>
</feature>
<keyword evidence="1" id="KW-0472">Membrane</keyword>
<feature type="transmembrane region" description="Helical" evidence="1">
    <location>
        <begin position="70"/>
        <end position="88"/>
    </location>
</feature>
<dbReference type="AlphaFoldDB" id="A0A5D5AQ00"/>
<dbReference type="EMBL" id="VTAW01000013">
    <property type="protein sequence ID" value="TYT61862.1"/>
    <property type="molecule type" value="Genomic_DNA"/>
</dbReference>
<feature type="transmembrane region" description="Helical" evidence="1">
    <location>
        <begin position="45"/>
        <end position="63"/>
    </location>
</feature>